<evidence type="ECO:0000313" key="4">
    <source>
        <dbReference type="Proteomes" id="UP000176501"/>
    </source>
</evidence>
<dbReference type="Proteomes" id="UP000176501">
    <property type="component" value="Unassembled WGS sequence"/>
</dbReference>
<feature type="region of interest" description="Disordered" evidence="1">
    <location>
        <begin position="1"/>
        <end position="22"/>
    </location>
</feature>
<feature type="region of interest" description="Disordered" evidence="1">
    <location>
        <begin position="110"/>
        <end position="163"/>
    </location>
</feature>
<dbReference type="InterPro" id="IPR018247">
    <property type="entry name" value="EF_Hand_1_Ca_BS"/>
</dbReference>
<sequence length="343" mass="36841">MADQPNPQQQIEKPARAMGPDAEPAFFVMPEDYRHGATGKKMAEPKKELQKPVVSIAPPPPPVAPAVATSGRKKRLSRQNKILLIAGGILISGLAIAWYLVLRSTEAPTITPEERPTPSARPAPAEEPEPTSKPEPTPTPTETESPFPTTTTSGADSDSDGLTDLEERIVYGTDVRLPDTDGDGFLDGNEVFHRYNPGGTAPGTLFESGLVKIFTGPASDASWYHVSYPSVWAPTFLTEDWGTPTTFVATTGEKISVSVLERQQGTSFADWLKGIDTGIYSASTTKNGYGSLVSEDQLTVYVDGSASVAGAGYAAKIEYDPGIKATIDYLQTFKMMVNSIEWL</sequence>
<evidence type="ECO:0000256" key="1">
    <source>
        <dbReference type="SAM" id="MobiDB-lite"/>
    </source>
</evidence>
<feature type="compositionally biased region" description="Polar residues" evidence="1">
    <location>
        <begin position="1"/>
        <end position="11"/>
    </location>
</feature>
<gene>
    <name evidence="3" type="ORF">A2304_01390</name>
</gene>
<comment type="caution">
    <text evidence="3">The sequence shown here is derived from an EMBL/GenBank/DDBJ whole genome shotgun (WGS) entry which is preliminary data.</text>
</comment>
<dbReference type="EMBL" id="MGFE01000020">
    <property type="protein sequence ID" value="OGL98334.1"/>
    <property type="molecule type" value="Genomic_DNA"/>
</dbReference>
<evidence type="ECO:0000256" key="2">
    <source>
        <dbReference type="SAM" id="Phobius"/>
    </source>
</evidence>
<protein>
    <recommendedName>
        <fullName evidence="5">EF-hand domain-containing protein</fullName>
    </recommendedName>
</protein>
<feature type="compositionally biased region" description="Low complexity" evidence="1">
    <location>
        <begin position="140"/>
        <end position="156"/>
    </location>
</feature>
<evidence type="ECO:0000313" key="3">
    <source>
        <dbReference type="EMBL" id="OGL98334.1"/>
    </source>
</evidence>
<proteinExistence type="predicted"/>
<feature type="transmembrane region" description="Helical" evidence="2">
    <location>
        <begin position="82"/>
        <end position="101"/>
    </location>
</feature>
<keyword evidence="2" id="KW-1133">Transmembrane helix</keyword>
<keyword evidence="2" id="KW-0812">Transmembrane</keyword>
<dbReference type="PROSITE" id="PS00018">
    <property type="entry name" value="EF_HAND_1"/>
    <property type="match status" value="1"/>
</dbReference>
<feature type="compositionally biased region" description="Basic and acidic residues" evidence="1">
    <location>
        <begin position="36"/>
        <end position="50"/>
    </location>
</feature>
<organism evidence="3 4">
    <name type="scientific">Candidatus Uhrbacteria bacterium RIFOXYB2_FULL_57_15</name>
    <dbReference type="NCBI Taxonomy" id="1802422"/>
    <lineage>
        <taxon>Bacteria</taxon>
        <taxon>Candidatus Uhriibacteriota</taxon>
    </lineage>
</organism>
<name>A0A1F7W8B6_9BACT</name>
<keyword evidence="2" id="KW-0472">Membrane</keyword>
<reference evidence="3 4" key="1">
    <citation type="journal article" date="2016" name="Nat. Commun.">
        <title>Thousands of microbial genomes shed light on interconnected biogeochemical processes in an aquifer system.</title>
        <authorList>
            <person name="Anantharaman K."/>
            <person name="Brown C.T."/>
            <person name="Hug L.A."/>
            <person name="Sharon I."/>
            <person name="Castelle C.J."/>
            <person name="Probst A.J."/>
            <person name="Thomas B.C."/>
            <person name="Singh A."/>
            <person name="Wilkins M.J."/>
            <person name="Karaoz U."/>
            <person name="Brodie E.L."/>
            <person name="Williams K.H."/>
            <person name="Hubbard S.S."/>
            <person name="Banfield J.F."/>
        </authorList>
    </citation>
    <scope>NUCLEOTIDE SEQUENCE [LARGE SCALE GENOMIC DNA]</scope>
</reference>
<evidence type="ECO:0008006" key="5">
    <source>
        <dbReference type="Google" id="ProtNLM"/>
    </source>
</evidence>
<feature type="region of interest" description="Disordered" evidence="1">
    <location>
        <begin position="36"/>
        <end position="76"/>
    </location>
</feature>
<accession>A0A1F7W8B6</accession>
<dbReference type="AlphaFoldDB" id="A0A1F7W8B6"/>